<evidence type="ECO:0000256" key="1">
    <source>
        <dbReference type="SAM" id="SignalP"/>
    </source>
</evidence>
<accession>A0A4Y2FS15</accession>
<organism evidence="2 3">
    <name type="scientific">Araneus ventricosus</name>
    <name type="common">Orbweaver spider</name>
    <name type="synonym">Epeira ventricosa</name>
    <dbReference type="NCBI Taxonomy" id="182803"/>
    <lineage>
        <taxon>Eukaryota</taxon>
        <taxon>Metazoa</taxon>
        <taxon>Ecdysozoa</taxon>
        <taxon>Arthropoda</taxon>
        <taxon>Chelicerata</taxon>
        <taxon>Arachnida</taxon>
        <taxon>Araneae</taxon>
        <taxon>Araneomorphae</taxon>
        <taxon>Entelegynae</taxon>
        <taxon>Araneoidea</taxon>
        <taxon>Araneidae</taxon>
        <taxon>Araneus</taxon>
    </lineage>
</organism>
<reference evidence="2 3" key="1">
    <citation type="journal article" date="2019" name="Sci. Rep.">
        <title>Orb-weaving spider Araneus ventricosus genome elucidates the spidroin gene catalogue.</title>
        <authorList>
            <person name="Kono N."/>
            <person name="Nakamura H."/>
            <person name="Ohtoshi R."/>
            <person name="Moran D.A.P."/>
            <person name="Shinohara A."/>
            <person name="Yoshida Y."/>
            <person name="Fujiwara M."/>
            <person name="Mori M."/>
            <person name="Tomita M."/>
            <person name="Arakawa K."/>
        </authorList>
    </citation>
    <scope>NUCLEOTIDE SEQUENCE [LARGE SCALE GENOMIC DNA]</scope>
</reference>
<comment type="caution">
    <text evidence="2">The sequence shown here is derived from an EMBL/GenBank/DDBJ whole genome shotgun (WGS) entry which is preliminary data.</text>
</comment>
<feature type="chain" id="PRO_5021491963" evidence="1">
    <location>
        <begin position="22"/>
        <end position="135"/>
    </location>
</feature>
<keyword evidence="1" id="KW-0732">Signal</keyword>
<dbReference type="EMBL" id="BGPR01001060">
    <property type="protein sequence ID" value="GBM44322.1"/>
    <property type="molecule type" value="Genomic_DNA"/>
</dbReference>
<dbReference type="Proteomes" id="UP000499080">
    <property type="component" value="Unassembled WGS sequence"/>
</dbReference>
<feature type="signal peptide" evidence="1">
    <location>
        <begin position="1"/>
        <end position="21"/>
    </location>
</feature>
<sequence>MGRSLTLPLCLLVLAGKNGVAFTPWVALTGEYTPDVHHPLLPGTPPYRVEATNKSKGVTNMESRFPGMLVLWLGREFYRGKYGIIGSSQTCTPDFGDKSMIPENATLFSISLLGKKIRLNARENSVTSRPIGESM</sequence>
<protein>
    <submittedName>
        <fullName evidence="2">Uncharacterized protein</fullName>
    </submittedName>
</protein>
<evidence type="ECO:0000313" key="2">
    <source>
        <dbReference type="EMBL" id="GBM44322.1"/>
    </source>
</evidence>
<dbReference type="AlphaFoldDB" id="A0A4Y2FS15"/>
<proteinExistence type="predicted"/>
<evidence type="ECO:0000313" key="3">
    <source>
        <dbReference type="Proteomes" id="UP000499080"/>
    </source>
</evidence>
<dbReference type="OrthoDB" id="6459070at2759"/>
<gene>
    <name evidence="2" type="ORF">AVEN_232114_1</name>
</gene>
<keyword evidence="3" id="KW-1185">Reference proteome</keyword>
<name>A0A4Y2FS15_ARAVE</name>